<dbReference type="Pfam" id="PF00194">
    <property type="entry name" value="Carb_anhydrase"/>
    <property type="match status" value="1"/>
</dbReference>
<dbReference type="InterPro" id="IPR018338">
    <property type="entry name" value="Carbonic_anhydrase_a-class_CS"/>
</dbReference>
<dbReference type="PROSITE" id="PS51144">
    <property type="entry name" value="ALPHA_CA_2"/>
    <property type="match status" value="1"/>
</dbReference>
<dbReference type="CDD" id="cd00326">
    <property type="entry name" value="alpha_CA"/>
    <property type="match status" value="1"/>
</dbReference>
<dbReference type="RefSeq" id="XP_030376323.1">
    <property type="nucleotide sequence ID" value="XM_030520463.1"/>
</dbReference>
<dbReference type="InterPro" id="IPR001148">
    <property type="entry name" value="CA_dom"/>
</dbReference>
<evidence type="ECO:0000313" key="6">
    <source>
        <dbReference type="Proteomes" id="UP000504634"/>
    </source>
</evidence>
<dbReference type="AlphaFoldDB" id="A0A6J2TMG8"/>
<gene>
    <name evidence="7" type="primary">LOC115625424</name>
</gene>
<feature type="domain" description="Alpha-carbonic anhydrase" evidence="5">
    <location>
        <begin position="1"/>
        <end position="197"/>
    </location>
</feature>
<dbReference type="OrthoDB" id="429145at2759"/>
<dbReference type="PANTHER" id="PTHR18952">
    <property type="entry name" value="CARBONIC ANHYDRASE"/>
    <property type="match status" value="1"/>
</dbReference>
<evidence type="ECO:0000256" key="2">
    <source>
        <dbReference type="ARBA" id="ARBA00022723"/>
    </source>
</evidence>
<dbReference type="GeneID" id="115625424"/>
<dbReference type="InterPro" id="IPR023561">
    <property type="entry name" value="Carbonic_anhydrase_a-class"/>
</dbReference>
<accession>A0A6J2TMG8</accession>
<comment type="cofactor">
    <cofactor evidence="4">
        <name>Zn(2+)</name>
        <dbReference type="ChEBI" id="CHEBI:29105"/>
    </cofactor>
</comment>
<comment type="function">
    <text evidence="4">Reversible hydration of carbon dioxide.</text>
</comment>
<dbReference type="GO" id="GO:0005737">
    <property type="term" value="C:cytoplasm"/>
    <property type="evidence" value="ECO:0007669"/>
    <property type="project" value="TreeGrafter"/>
</dbReference>
<keyword evidence="2 4" id="KW-0479">Metal-binding</keyword>
<evidence type="ECO:0000256" key="3">
    <source>
        <dbReference type="ARBA" id="ARBA00022833"/>
    </source>
</evidence>
<proteinExistence type="inferred from homology"/>
<dbReference type="GO" id="GO:0004089">
    <property type="term" value="F:carbonate dehydratase activity"/>
    <property type="evidence" value="ECO:0007669"/>
    <property type="project" value="UniProtKB-UniRule"/>
</dbReference>
<dbReference type="Gene3D" id="3.10.200.10">
    <property type="entry name" value="Alpha carbonic anhydrase"/>
    <property type="match status" value="1"/>
</dbReference>
<evidence type="ECO:0000256" key="4">
    <source>
        <dbReference type="RuleBase" id="RU367011"/>
    </source>
</evidence>
<name>A0A6J2TMG8_DROLE</name>
<comment type="similarity">
    <text evidence="1 4">Belongs to the alpha-carbonic anhydrase family.</text>
</comment>
<dbReference type="CTD" id="43701"/>
<evidence type="ECO:0000256" key="1">
    <source>
        <dbReference type="ARBA" id="ARBA00010718"/>
    </source>
</evidence>
<dbReference type="GO" id="GO:0008270">
    <property type="term" value="F:zinc ion binding"/>
    <property type="evidence" value="ECO:0007669"/>
    <property type="project" value="UniProtKB-UniRule"/>
</dbReference>
<organism evidence="6 7">
    <name type="scientific">Drosophila lebanonensis</name>
    <name type="common">Fruit fly</name>
    <name type="synonym">Scaptodrosophila lebanonensis</name>
    <dbReference type="NCBI Taxonomy" id="7225"/>
    <lineage>
        <taxon>Eukaryota</taxon>
        <taxon>Metazoa</taxon>
        <taxon>Ecdysozoa</taxon>
        <taxon>Arthropoda</taxon>
        <taxon>Hexapoda</taxon>
        <taxon>Insecta</taxon>
        <taxon>Pterygota</taxon>
        <taxon>Neoptera</taxon>
        <taxon>Endopterygota</taxon>
        <taxon>Diptera</taxon>
        <taxon>Brachycera</taxon>
        <taxon>Muscomorpha</taxon>
        <taxon>Ephydroidea</taxon>
        <taxon>Drosophilidae</taxon>
        <taxon>Scaptodrosophila</taxon>
    </lineage>
</organism>
<evidence type="ECO:0000313" key="7">
    <source>
        <dbReference type="RefSeq" id="XP_030376323.1"/>
    </source>
</evidence>
<protein>
    <recommendedName>
        <fullName evidence="4">Carbonic anhydrase</fullName>
        <ecNumber evidence="4">4.2.1.1</ecNumber>
    </recommendedName>
</protein>
<keyword evidence="6" id="KW-1185">Reference proteome</keyword>
<dbReference type="SUPFAM" id="SSF51069">
    <property type="entry name" value="Carbonic anhydrase"/>
    <property type="match status" value="1"/>
</dbReference>
<comment type="catalytic activity">
    <reaction evidence="4">
        <text>hydrogencarbonate + H(+) = CO2 + H2O</text>
        <dbReference type="Rhea" id="RHEA:10748"/>
        <dbReference type="ChEBI" id="CHEBI:15377"/>
        <dbReference type="ChEBI" id="CHEBI:15378"/>
        <dbReference type="ChEBI" id="CHEBI:16526"/>
        <dbReference type="ChEBI" id="CHEBI:17544"/>
        <dbReference type="EC" id="4.2.1.1"/>
    </reaction>
</comment>
<dbReference type="EC" id="4.2.1.1" evidence="4"/>
<reference evidence="7" key="1">
    <citation type="submission" date="2025-08" db="UniProtKB">
        <authorList>
            <consortium name="RefSeq"/>
        </authorList>
    </citation>
    <scope>IDENTIFICATION</scope>
    <source>
        <strain evidence="7">11010-0011.00</strain>
        <tissue evidence="7">Whole body</tissue>
    </source>
</reference>
<dbReference type="PROSITE" id="PS00162">
    <property type="entry name" value="ALPHA_CA_1"/>
    <property type="match status" value="1"/>
</dbReference>
<sequence>MDIPETVNGGRPTITGGLLKSKYVAEGLHFHWGSPTTRGSEHIISRRQYDVEMHIVHRNIRYATVSEAAQYSDGLAVLGIMFKIANYPSKFYPGLSRVFAQIPNVIEYDSTAQVSGSITLGQLLGDLNTADFFTYKGSLTVPDCHEAVTWTVFPHALPLPYEFVSTFWNMRDSNGDVLTDTFRLTQPRNNRAVVYRTTKDLSNIFLG</sequence>
<dbReference type="SMART" id="SM01057">
    <property type="entry name" value="Carb_anhydrase"/>
    <property type="match status" value="1"/>
</dbReference>
<keyword evidence="4" id="KW-0456">Lyase</keyword>
<dbReference type="PANTHER" id="PTHR18952:SF137">
    <property type="entry name" value="CARBONIC ANHYDRASE"/>
    <property type="match status" value="1"/>
</dbReference>
<dbReference type="InterPro" id="IPR036398">
    <property type="entry name" value="CA_dom_sf"/>
</dbReference>
<dbReference type="Proteomes" id="UP000504634">
    <property type="component" value="Unplaced"/>
</dbReference>
<evidence type="ECO:0000259" key="5">
    <source>
        <dbReference type="PROSITE" id="PS51144"/>
    </source>
</evidence>
<keyword evidence="3 4" id="KW-0862">Zinc</keyword>